<accession>A0A9N8YXW4</accession>
<comment type="caution">
    <text evidence="2">The sequence shown here is derived from an EMBL/GenBank/DDBJ whole genome shotgun (WGS) entry which is preliminary data.</text>
</comment>
<name>A0A9N8YXW4_9GLOM</name>
<dbReference type="Proteomes" id="UP000789342">
    <property type="component" value="Unassembled WGS sequence"/>
</dbReference>
<evidence type="ECO:0000313" key="2">
    <source>
        <dbReference type="EMBL" id="CAG8459683.1"/>
    </source>
</evidence>
<reference evidence="2" key="1">
    <citation type="submission" date="2021-06" db="EMBL/GenBank/DDBJ databases">
        <authorList>
            <person name="Kallberg Y."/>
            <person name="Tangrot J."/>
            <person name="Rosling A."/>
        </authorList>
    </citation>
    <scope>NUCLEOTIDE SEQUENCE</scope>
    <source>
        <strain evidence="2">CL551</strain>
    </source>
</reference>
<dbReference type="EMBL" id="CAJVPV010000494">
    <property type="protein sequence ID" value="CAG8459683.1"/>
    <property type="molecule type" value="Genomic_DNA"/>
</dbReference>
<protein>
    <submittedName>
        <fullName evidence="2">1820_t:CDS:1</fullName>
    </submittedName>
</protein>
<dbReference type="AlphaFoldDB" id="A0A9N8YXW4"/>
<dbReference type="InterPro" id="IPR002654">
    <property type="entry name" value="Glyco_trans_25"/>
</dbReference>
<keyword evidence="3" id="KW-1185">Reference proteome</keyword>
<evidence type="ECO:0000259" key="1">
    <source>
        <dbReference type="Pfam" id="PF01755"/>
    </source>
</evidence>
<sequence length="236" mass="26702">MEQGLQVMYDGTLGFEHIYVINLVHRPDRRFKMEAIENTLGLDFDFFPAINNNDSETLDKYKADLASRHKACYVSHYRVYESIVRNGYNSALILEDDTDFEISISSIISNIHRILPNDWEMLYIGHCTWEQGGPFIGYASGFKLFKSTSPACTHAYAVTLFGAKKLLKELVNLKFPIDLELGEKIKSGNITSYSLVPPAIIQWKSKDNPSDVSPGAEMLSPRLKNSTLHSLGFQEI</sequence>
<dbReference type="Pfam" id="PF01755">
    <property type="entry name" value="Glyco_transf_25"/>
    <property type="match status" value="1"/>
</dbReference>
<gene>
    <name evidence="2" type="ORF">AMORRO_LOCUS1334</name>
</gene>
<proteinExistence type="predicted"/>
<dbReference type="OrthoDB" id="2326236at2759"/>
<dbReference type="CDD" id="cd06532">
    <property type="entry name" value="Glyco_transf_25"/>
    <property type="match status" value="1"/>
</dbReference>
<feature type="domain" description="Glycosyl transferase family 25" evidence="1">
    <location>
        <begin position="16"/>
        <end position="178"/>
    </location>
</feature>
<evidence type="ECO:0000313" key="3">
    <source>
        <dbReference type="Proteomes" id="UP000789342"/>
    </source>
</evidence>
<organism evidence="2 3">
    <name type="scientific">Acaulospora morrowiae</name>
    <dbReference type="NCBI Taxonomy" id="94023"/>
    <lineage>
        <taxon>Eukaryota</taxon>
        <taxon>Fungi</taxon>
        <taxon>Fungi incertae sedis</taxon>
        <taxon>Mucoromycota</taxon>
        <taxon>Glomeromycotina</taxon>
        <taxon>Glomeromycetes</taxon>
        <taxon>Diversisporales</taxon>
        <taxon>Acaulosporaceae</taxon>
        <taxon>Acaulospora</taxon>
    </lineage>
</organism>